<reference evidence="2" key="1">
    <citation type="submission" date="2019-08" db="EMBL/GenBank/DDBJ databases">
        <authorList>
            <person name="Kucharzyk K."/>
            <person name="Murdoch R.W."/>
            <person name="Higgins S."/>
            <person name="Loffler F."/>
        </authorList>
    </citation>
    <scope>NUCLEOTIDE SEQUENCE</scope>
</reference>
<evidence type="ECO:0000313" key="2">
    <source>
        <dbReference type="EMBL" id="MPN22730.1"/>
    </source>
</evidence>
<dbReference type="CDD" id="cd04301">
    <property type="entry name" value="NAT_SF"/>
    <property type="match status" value="1"/>
</dbReference>
<proteinExistence type="predicted"/>
<dbReference type="SUPFAM" id="SSF55729">
    <property type="entry name" value="Acyl-CoA N-acyltransferases (Nat)"/>
    <property type="match status" value="1"/>
</dbReference>
<dbReference type="Gene3D" id="3.40.630.30">
    <property type="match status" value="1"/>
</dbReference>
<dbReference type="AlphaFoldDB" id="A0A645G9N6"/>
<protein>
    <recommendedName>
        <fullName evidence="1">N-acetyltransferase domain-containing protein</fullName>
    </recommendedName>
</protein>
<feature type="domain" description="N-acetyltransferase" evidence="1">
    <location>
        <begin position="3"/>
        <end position="157"/>
    </location>
</feature>
<dbReference type="Pfam" id="PF00583">
    <property type="entry name" value="Acetyltransf_1"/>
    <property type="match status" value="1"/>
</dbReference>
<dbReference type="EMBL" id="VSSQ01071030">
    <property type="protein sequence ID" value="MPN22730.1"/>
    <property type="molecule type" value="Genomic_DNA"/>
</dbReference>
<dbReference type="GO" id="GO:0016747">
    <property type="term" value="F:acyltransferase activity, transferring groups other than amino-acyl groups"/>
    <property type="evidence" value="ECO:0007669"/>
    <property type="project" value="InterPro"/>
</dbReference>
<accession>A0A645G9N6</accession>
<dbReference type="InterPro" id="IPR016181">
    <property type="entry name" value="Acyl_CoA_acyltransferase"/>
</dbReference>
<organism evidence="2">
    <name type="scientific">bioreactor metagenome</name>
    <dbReference type="NCBI Taxonomy" id="1076179"/>
    <lineage>
        <taxon>unclassified sequences</taxon>
        <taxon>metagenomes</taxon>
        <taxon>ecological metagenomes</taxon>
    </lineage>
</organism>
<dbReference type="InterPro" id="IPR000182">
    <property type="entry name" value="GNAT_dom"/>
</dbReference>
<sequence>MDFNCRPVETGDLNEICTFPRNAEELYFIYPSASYPLTCEQLNSAIHSRRQSTVVEHNNIVIGFANFYHWEQGCCMIGNFIIKPEYRGSGAASFFLDYMINSAKIHYDAKYVEISCFSPNTRALLLYSKHGFAPFGVERRIDHSGLPVALIHMRKPV</sequence>
<evidence type="ECO:0000259" key="1">
    <source>
        <dbReference type="PROSITE" id="PS51186"/>
    </source>
</evidence>
<dbReference type="PROSITE" id="PS51186">
    <property type="entry name" value="GNAT"/>
    <property type="match status" value="1"/>
</dbReference>
<name>A0A645G9N6_9ZZZZ</name>
<gene>
    <name evidence="2" type="ORF">SDC9_170113</name>
</gene>
<comment type="caution">
    <text evidence="2">The sequence shown here is derived from an EMBL/GenBank/DDBJ whole genome shotgun (WGS) entry which is preliminary data.</text>
</comment>